<dbReference type="NCBIfam" id="TIGR01789">
    <property type="entry name" value="lycopene_cycl"/>
    <property type="match status" value="1"/>
</dbReference>
<dbReference type="GO" id="GO:0045436">
    <property type="term" value="F:lycopene beta cyclase activity"/>
    <property type="evidence" value="ECO:0007669"/>
    <property type="project" value="InterPro"/>
</dbReference>
<dbReference type="GO" id="GO:0016117">
    <property type="term" value="P:carotenoid biosynthetic process"/>
    <property type="evidence" value="ECO:0007669"/>
    <property type="project" value="InterPro"/>
</dbReference>
<proteinExistence type="inferred from homology"/>
<keyword evidence="3" id="KW-1185">Reference proteome</keyword>
<sequence length="400" mass="43883">MVMSVRHCDIAILGGGLAGGLVALALRQARPELDLVLVEQGETIGGNHVWSFFGTDVNKAGRELLDGMVVAAWPEYTVRFPRYERRLKTSYYSISSHRFDKVVRQRLGEASIMTGVRALACSSTNATLSDGTRLEAKGVIDARGLRNVTDLTGGWQKFVGRRFRLSTPHGLEAPIVKDATVEQIDGYRFVYSLPFTADEIFVEDTYYSDGPALDADAIRARIDAYVAAKGWHVAEVLEEEQGVLPVVAGGNFDAFWRASGGPVARAGVRAGLFQAVTSYSLPDAVKYALALARQQDLSGEALAQFSEYWAREHWAQSAYLRQLSALLFAGAEPDKRYRVLERFYSLRHGLIERFYAGKTTVFDKARILAGKPPLPITRALGVLTGLGARPKPLTLAGTPR</sequence>
<accession>A0A0B8ZZ09</accession>
<dbReference type="GO" id="GO:0016705">
    <property type="term" value="F:oxidoreductase activity, acting on paired donors, with incorporation or reduction of molecular oxygen"/>
    <property type="evidence" value="ECO:0007669"/>
    <property type="project" value="InterPro"/>
</dbReference>
<protein>
    <submittedName>
        <fullName evidence="2">Lycopene cyclase</fullName>
    </submittedName>
</protein>
<comment type="similarity">
    <text evidence="1">Belongs to the lycopene cyclase family.</text>
</comment>
<dbReference type="NCBIfam" id="TIGR01790">
    <property type="entry name" value="carotene-cycl"/>
    <property type="match status" value="1"/>
</dbReference>
<dbReference type="PATRIC" id="fig|48936.3.peg.1006"/>
<dbReference type="STRING" id="48936.NJ75_00993"/>
<dbReference type="Proteomes" id="UP000031338">
    <property type="component" value="Unassembled WGS sequence"/>
</dbReference>
<dbReference type="InterPro" id="IPR010108">
    <property type="entry name" value="Lycopene_cyclase_b/e"/>
</dbReference>
<dbReference type="Pfam" id="PF05834">
    <property type="entry name" value="Lycopene_cycl"/>
    <property type="match status" value="1"/>
</dbReference>
<dbReference type="InterPro" id="IPR036188">
    <property type="entry name" value="FAD/NAD-bd_sf"/>
</dbReference>
<evidence type="ECO:0000313" key="3">
    <source>
        <dbReference type="Proteomes" id="UP000031338"/>
    </source>
</evidence>
<dbReference type="SUPFAM" id="SSF51905">
    <property type="entry name" value="FAD/NAD(P)-binding domain"/>
    <property type="match status" value="1"/>
</dbReference>
<dbReference type="EMBL" id="JRVC01000004">
    <property type="protein sequence ID" value="KHS48326.1"/>
    <property type="molecule type" value="Genomic_DNA"/>
</dbReference>
<gene>
    <name evidence="2" type="ORF">NJ75_00993</name>
</gene>
<dbReference type="InterPro" id="IPR008461">
    <property type="entry name" value="CrtY"/>
</dbReference>
<organism evidence="2 3">
    <name type="scientific">Novosphingobium subterraneum</name>
    <dbReference type="NCBI Taxonomy" id="48936"/>
    <lineage>
        <taxon>Bacteria</taxon>
        <taxon>Pseudomonadati</taxon>
        <taxon>Pseudomonadota</taxon>
        <taxon>Alphaproteobacteria</taxon>
        <taxon>Sphingomonadales</taxon>
        <taxon>Sphingomonadaceae</taxon>
        <taxon>Novosphingobium</taxon>
    </lineage>
</organism>
<name>A0A0B8ZZ09_9SPHN</name>
<reference evidence="2 3" key="1">
    <citation type="submission" date="2014-10" db="EMBL/GenBank/DDBJ databases">
        <title>Draft genome sequence of Novosphingobium subterraneum DSM 12447.</title>
        <authorList>
            <person name="Gan H.M."/>
            <person name="Gan H.Y."/>
            <person name="Savka M.A."/>
        </authorList>
    </citation>
    <scope>NUCLEOTIDE SEQUENCE [LARGE SCALE GENOMIC DNA]</scope>
    <source>
        <strain evidence="2 3">DSM 12447</strain>
    </source>
</reference>
<dbReference type="AlphaFoldDB" id="A0A0B8ZZ09"/>
<evidence type="ECO:0000256" key="1">
    <source>
        <dbReference type="ARBA" id="ARBA00006599"/>
    </source>
</evidence>
<comment type="caution">
    <text evidence="2">The sequence shown here is derived from an EMBL/GenBank/DDBJ whole genome shotgun (WGS) entry which is preliminary data.</text>
</comment>
<evidence type="ECO:0000313" key="2">
    <source>
        <dbReference type="EMBL" id="KHS48326.1"/>
    </source>
</evidence>
<dbReference type="Gene3D" id="3.50.50.60">
    <property type="entry name" value="FAD/NAD(P)-binding domain"/>
    <property type="match status" value="1"/>
</dbReference>